<dbReference type="EMBL" id="MCGE01000014">
    <property type="protein sequence ID" value="ORZ14467.1"/>
    <property type="molecule type" value="Genomic_DNA"/>
</dbReference>
<comment type="caution">
    <text evidence="3">The sequence shown here is derived from an EMBL/GenBank/DDBJ whole genome shotgun (WGS) entry which is preliminary data.</text>
</comment>
<organism evidence="3 4">
    <name type="scientific">Absidia repens</name>
    <dbReference type="NCBI Taxonomy" id="90262"/>
    <lineage>
        <taxon>Eukaryota</taxon>
        <taxon>Fungi</taxon>
        <taxon>Fungi incertae sedis</taxon>
        <taxon>Mucoromycota</taxon>
        <taxon>Mucoromycotina</taxon>
        <taxon>Mucoromycetes</taxon>
        <taxon>Mucorales</taxon>
        <taxon>Cunninghamellaceae</taxon>
        <taxon>Absidia</taxon>
    </lineage>
</organism>
<accession>A0A1X2ID70</accession>
<dbReference type="Gene3D" id="1.25.40.10">
    <property type="entry name" value="Tetratricopeptide repeat domain"/>
    <property type="match status" value="1"/>
</dbReference>
<feature type="non-terminal residue" evidence="3">
    <location>
        <position position="385"/>
    </location>
</feature>
<dbReference type="SUPFAM" id="SSF48452">
    <property type="entry name" value="TPR-like"/>
    <property type="match status" value="1"/>
</dbReference>
<dbReference type="OrthoDB" id="5573535at2759"/>
<sequence>MPKRSEPSGDATDSMPIPIKKARVTNDHSTECQDPECEGCDEGQVEISFIRGEEGDSVQPTAEELLTMAKEEQGDTEMARRLFDLALEAFDERDGKTGFGYAQCLVELGRALTVEESIREGHGLFVALSKKKEDNDDASKKVDLSLWQARAALAMARSIRQQKTKAFDELRQDLEDSEGEIEDEVALDELMVKDQVAKEELGFYKEAIDILDKVLLNFDTLDEKPLELTRQAMHDIREYMELLEQPSHEDHVTLLFDTLIRYIQLFSYENDDILLTLWGACLLHRQKFCLGKQKEQMCQDAEKHIQKAKEIYSSKYKKESPLGWELYAMLKMTQSNMADDEDQVLELYDESIQAYKKALELDPDNEKLQEMLELLDGSAEDEEDD</sequence>
<feature type="coiled-coil region" evidence="1">
    <location>
        <begin position="160"/>
        <end position="187"/>
    </location>
</feature>
<evidence type="ECO:0000256" key="2">
    <source>
        <dbReference type="SAM" id="MobiDB-lite"/>
    </source>
</evidence>
<keyword evidence="1" id="KW-0175">Coiled coil</keyword>
<gene>
    <name evidence="3" type="ORF">BCR42DRAFT_416978</name>
</gene>
<reference evidence="3 4" key="1">
    <citation type="submission" date="2016-07" db="EMBL/GenBank/DDBJ databases">
        <title>Pervasive Adenine N6-methylation of Active Genes in Fungi.</title>
        <authorList>
            <consortium name="DOE Joint Genome Institute"/>
            <person name="Mondo S.J."/>
            <person name="Dannebaum R.O."/>
            <person name="Kuo R.C."/>
            <person name="Labutti K."/>
            <person name="Haridas S."/>
            <person name="Kuo A."/>
            <person name="Salamov A."/>
            <person name="Ahrendt S.R."/>
            <person name="Lipzen A."/>
            <person name="Sullivan W."/>
            <person name="Andreopoulos W.B."/>
            <person name="Clum A."/>
            <person name="Lindquist E."/>
            <person name="Daum C."/>
            <person name="Ramamoorthy G.K."/>
            <person name="Gryganskyi A."/>
            <person name="Culley D."/>
            <person name="Magnuson J.K."/>
            <person name="James T.Y."/>
            <person name="O'Malley M.A."/>
            <person name="Stajich J.E."/>
            <person name="Spatafora J.W."/>
            <person name="Visel A."/>
            <person name="Grigoriev I.V."/>
        </authorList>
    </citation>
    <scope>NUCLEOTIDE SEQUENCE [LARGE SCALE GENOMIC DNA]</scope>
    <source>
        <strain evidence="3 4">NRRL 1336</strain>
    </source>
</reference>
<feature type="region of interest" description="Disordered" evidence="2">
    <location>
        <begin position="1"/>
        <end position="38"/>
    </location>
</feature>
<dbReference type="AlphaFoldDB" id="A0A1X2ID70"/>
<proteinExistence type="predicted"/>
<keyword evidence="4" id="KW-1185">Reference proteome</keyword>
<dbReference type="InterPro" id="IPR011990">
    <property type="entry name" value="TPR-like_helical_dom_sf"/>
</dbReference>
<protein>
    <submittedName>
        <fullName evidence="3">Uncharacterized protein</fullName>
    </submittedName>
</protein>
<name>A0A1X2ID70_9FUNG</name>
<evidence type="ECO:0000313" key="3">
    <source>
        <dbReference type="EMBL" id="ORZ14467.1"/>
    </source>
</evidence>
<evidence type="ECO:0000313" key="4">
    <source>
        <dbReference type="Proteomes" id="UP000193560"/>
    </source>
</evidence>
<evidence type="ECO:0000256" key="1">
    <source>
        <dbReference type="SAM" id="Coils"/>
    </source>
</evidence>
<dbReference type="Proteomes" id="UP000193560">
    <property type="component" value="Unassembled WGS sequence"/>
</dbReference>